<proteinExistence type="predicted"/>
<dbReference type="InterPro" id="IPR050963">
    <property type="entry name" value="Sirohydro_Cobaltochel/CbiX"/>
</dbReference>
<dbReference type="GO" id="GO:0016852">
    <property type="term" value="F:sirohydrochlorin cobaltochelatase activity"/>
    <property type="evidence" value="ECO:0007669"/>
    <property type="project" value="UniProtKB-EC"/>
</dbReference>
<evidence type="ECO:0000256" key="1">
    <source>
        <dbReference type="ARBA" id="ARBA00022723"/>
    </source>
</evidence>
<keyword evidence="4" id="KW-1185">Reference proteome</keyword>
<dbReference type="Proteomes" id="UP001184230">
    <property type="component" value="Unassembled WGS sequence"/>
</dbReference>
<organism evidence="3 4">
    <name type="scientific">Variovorax soli</name>
    <dbReference type="NCBI Taxonomy" id="376815"/>
    <lineage>
        <taxon>Bacteria</taxon>
        <taxon>Pseudomonadati</taxon>
        <taxon>Pseudomonadota</taxon>
        <taxon>Betaproteobacteria</taxon>
        <taxon>Burkholderiales</taxon>
        <taxon>Comamonadaceae</taxon>
        <taxon>Variovorax</taxon>
    </lineage>
</organism>
<dbReference type="CDD" id="cd03416">
    <property type="entry name" value="CbiX_SirB_N"/>
    <property type="match status" value="1"/>
</dbReference>
<protein>
    <submittedName>
        <fullName evidence="3">Sirohydrochlorin cobaltochelatase</fullName>
        <ecNumber evidence="3">4.99.1.3</ecNumber>
    </submittedName>
</protein>
<keyword evidence="1" id="KW-0479">Metal-binding</keyword>
<comment type="caution">
    <text evidence="3">The sequence shown here is derived from an EMBL/GenBank/DDBJ whole genome shotgun (WGS) entry which is preliminary data.</text>
</comment>
<dbReference type="PANTHER" id="PTHR33542:SF3">
    <property type="entry name" value="SIROHYDROCHLORIN FERROCHELATASE, CHLOROPLASTIC"/>
    <property type="match status" value="1"/>
</dbReference>
<dbReference type="InterPro" id="IPR002762">
    <property type="entry name" value="CbiX-like"/>
</dbReference>
<dbReference type="SUPFAM" id="SSF53800">
    <property type="entry name" value="Chelatase"/>
    <property type="match status" value="1"/>
</dbReference>
<gene>
    <name evidence="3" type="ORF">J2739_001337</name>
</gene>
<evidence type="ECO:0000313" key="3">
    <source>
        <dbReference type="EMBL" id="MDR6535577.1"/>
    </source>
</evidence>
<dbReference type="Pfam" id="PF01903">
    <property type="entry name" value="CbiX"/>
    <property type="match status" value="1"/>
</dbReference>
<keyword evidence="2 3" id="KW-0456">Lyase</keyword>
<reference evidence="3 4" key="1">
    <citation type="submission" date="2023-07" db="EMBL/GenBank/DDBJ databases">
        <title>Sorghum-associated microbial communities from plants grown in Nebraska, USA.</title>
        <authorList>
            <person name="Schachtman D."/>
        </authorList>
    </citation>
    <scope>NUCLEOTIDE SEQUENCE [LARGE SCALE GENOMIC DNA]</scope>
    <source>
        <strain evidence="3 4">DS1781</strain>
    </source>
</reference>
<dbReference type="EMBL" id="JAVDRF010000002">
    <property type="protein sequence ID" value="MDR6535577.1"/>
    <property type="molecule type" value="Genomic_DNA"/>
</dbReference>
<dbReference type="Gene3D" id="3.40.50.1400">
    <property type="match status" value="1"/>
</dbReference>
<name>A0ABU1NAT9_9BURK</name>
<accession>A0ABU1NAT9</accession>
<evidence type="ECO:0000256" key="2">
    <source>
        <dbReference type="ARBA" id="ARBA00023239"/>
    </source>
</evidence>
<dbReference type="EC" id="4.99.1.3" evidence="3"/>
<evidence type="ECO:0000313" key="4">
    <source>
        <dbReference type="Proteomes" id="UP001184230"/>
    </source>
</evidence>
<dbReference type="PANTHER" id="PTHR33542">
    <property type="entry name" value="SIROHYDROCHLORIN FERROCHELATASE, CHLOROPLASTIC"/>
    <property type="match status" value="1"/>
</dbReference>
<sequence length="128" mass="13956">MQGIAQQAGTWGIVLLAHGSRDARWREPIEAVARRVAERAPATLVRCAYLELSQPDLRSAMADMVAAGAVGVRVVPLFLGMGKHLREDLPRLLDDLRARHPHVPLELASAIGEEPEVLDLLARIALKS</sequence>
<dbReference type="RefSeq" id="WP_309899779.1">
    <property type="nucleotide sequence ID" value="NZ_JAVDRF010000002.1"/>
</dbReference>